<evidence type="ECO:0000313" key="2">
    <source>
        <dbReference type="EMBL" id="CAH3199145.1"/>
    </source>
</evidence>
<reference evidence="2 3" key="1">
    <citation type="submission" date="2022-05" db="EMBL/GenBank/DDBJ databases">
        <authorList>
            <consortium name="Genoscope - CEA"/>
            <person name="William W."/>
        </authorList>
    </citation>
    <scope>NUCLEOTIDE SEQUENCE [LARGE SCALE GENOMIC DNA]</scope>
</reference>
<feature type="non-terminal residue" evidence="2">
    <location>
        <position position="219"/>
    </location>
</feature>
<evidence type="ECO:0000313" key="3">
    <source>
        <dbReference type="Proteomes" id="UP001159427"/>
    </source>
</evidence>
<dbReference type="SUPFAM" id="SSF57756">
    <property type="entry name" value="Retrovirus zinc finger-like domains"/>
    <property type="match status" value="1"/>
</dbReference>
<comment type="caution">
    <text evidence="2">The sequence shown here is derived from an EMBL/GenBank/DDBJ whole genome shotgun (WGS) entry which is preliminary data.</text>
</comment>
<evidence type="ECO:0008006" key="4">
    <source>
        <dbReference type="Google" id="ProtNLM"/>
    </source>
</evidence>
<dbReference type="Proteomes" id="UP001159427">
    <property type="component" value="Unassembled WGS sequence"/>
</dbReference>
<feature type="compositionally biased region" description="Basic and acidic residues" evidence="1">
    <location>
        <begin position="36"/>
        <end position="66"/>
    </location>
</feature>
<evidence type="ECO:0000256" key="1">
    <source>
        <dbReference type="SAM" id="MobiDB-lite"/>
    </source>
</evidence>
<dbReference type="EMBL" id="CALNXI010006647">
    <property type="protein sequence ID" value="CAH3199145.1"/>
    <property type="molecule type" value="Genomic_DNA"/>
</dbReference>
<protein>
    <recommendedName>
        <fullName evidence="4">CCHC-type domain-containing protein</fullName>
    </recommendedName>
</protein>
<feature type="compositionally biased region" description="Polar residues" evidence="1">
    <location>
        <begin position="178"/>
        <end position="187"/>
    </location>
</feature>
<feature type="region of interest" description="Disordered" evidence="1">
    <location>
        <begin position="35"/>
        <end position="67"/>
    </location>
</feature>
<proteinExistence type="predicted"/>
<feature type="region of interest" description="Disordered" evidence="1">
    <location>
        <begin position="154"/>
        <end position="187"/>
    </location>
</feature>
<organism evidence="2 3">
    <name type="scientific">Porites evermanni</name>
    <dbReference type="NCBI Taxonomy" id="104178"/>
    <lineage>
        <taxon>Eukaryota</taxon>
        <taxon>Metazoa</taxon>
        <taxon>Cnidaria</taxon>
        <taxon>Anthozoa</taxon>
        <taxon>Hexacorallia</taxon>
        <taxon>Scleractinia</taxon>
        <taxon>Fungiina</taxon>
        <taxon>Poritidae</taxon>
        <taxon>Porites</taxon>
    </lineage>
</organism>
<name>A0ABN8T4B0_9CNID</name>
<sequence>MSVSKDEVSDLIRENNKQLMDSFKDLLAQTVGQIKRSNEDSAEQRMKEIKKPKYDEPHKFKKKANEDQFNFNRKLAENIGSAKSAAENGQLEKVKSDLAEGEKLLCERQKLILLADKSEFGWATVEEYKQYDLADDSEDEKRIHSAERRARVALQARKKKKTTFSTSNNRSSSVGIPASTSRSQFQHQPLMLNVPGFPSRRPNTGTCFACGKPGHWRSC</sequence>
<gene>
    <name evidence="2" type="ORF">PEVE_00038712</name>
</gene>
<keyword evidence="3" id="KW-1185">Reference proteome</keyword>
<accession>A0ABN8T4B0</accession>
<feature type="compositionally biased region" description="Low complexity" evidence="1">
    <location>
        <begin position="163"/>
        <end position="173"/>
    </location>
</feature>
<dbReference type="InterPro" id="IPR036875">
    <property type="entry name" value="Znf_CCHC_sf"/>
</dbReference>